<dbReference type="RefSeq" id="XP_040696915.1">
    <property type="nucleotide sequence ID" value="XM_040848831.1"/>
</dbReference>
<proteinExistence type="predicted"/>
<sequence length="92" mass="10365">MSLTKLGHVPSLFPHIKDEWWKDAHSKTLLWTDSPNNRRMHHPPADPKVHVLFSAPNSSNAKVEVQVLDPCCSQGRHKNTLAASFYRPPSTA</sequence>
<dbReference type="AlphaFoldDB" id="A0A1L9T128"/>
<dbReference type="STRING" id="1036612.A0A1L9T128"/>
<keyword evidence="2" id="KW-1185">Reference proteome</keyword>
<evidence type="ECO:0000313" key="1">
    <source>
        <dbReference type="EMBL" id="OJJ53109.1"/>
    </source>
</evidence>
<evidence type="ECO:0000313" key="2">
    <source>
        <dbReference type="Proteomes" id="UP000184356"/>
    </source>
</evidence>
<dbReference type="Proteomes" id="UP000184356">
    <property type="component" value="Unassembled WGS sequence"/>
</dbReference>
<accession>A0A1L9T128</accession>
<dbReference type="OrthoDB" id="1028014at2759"/>
<dbReference type="GeneID" id="63764904"/>
<reference evidence="2" key="1">
    <citation type="journal article" date="2017" name="Genome Biol.">
        <title>Comparative genomics reveals high biological diversity and specific adaptations in the industrially and medically important fungal genus Aspergillus.</title>
        <authorList>
            <person name="de Vries R.P."/>
            <person name="Riley R."/>
            <person name="Wiebenga A."/>
            <person name="Aguilar-Osorio G."/>
            <person name="Amillis S."/>
            <person name="Uchima C.A."/>
            <person name="Anderluh G."/>
            <person name="Asadollahi M."/>
            <person name="Askin M."/>
            <person name="Barry K."/>
            <person name="Battaglia E."/>
            <person name="Bayram O."/>
            <person name="Benocci T."/>
            <person name="Braus-Stromeyer S.A."/>
            <person name="Caldana C."/>
            <person name="Canovas D."/>
            <person name="Cerqueira G.C."/>
            <person name="Chen F."/>
            <person name="Chen W."/>
            <person name="Choi C."/>
            <person name="Clum A."/>
            <person name="Dos Santos R.A."/>
            <person name="Damasio A.R."/>
            <person name="Diallinas G."/>
            <person name="Emri T."/>
            <person name="Fekete E."/>
            <person name="Flipphi M."/>
            <person name="Freyberg S."/>
            <person name="Gallo A."/>
            <person name="Gournas C."/>
            <person name="Habgood R."/>
            <person name="Hainaut M."/>
            <person name="Harispe M.L."/>
            <person name="Henrissat B."/>
            <person name="Hilden K.S."/>
            <person name="Hope R."/>
            <person name="Hossain A."/>
            <person name="Karabika E."/>
            <person name="Karaffa L."/>
            <person name="Karanyi Z."/>
            <person name="Krasevec N."/>
            <person name="Kuo A."/>
            <person name="Kusch H."/>
            <person name="LaButti K."/>
            <person name="Lagendijk E.L."/>
            <person name="Lapidus A."/>
            <person name="Levasseur A."/>
            <person name="Lindquist E."/>
            <person name="Lipzen A."/>
            <person name="Logrieco A.F."/>
            <person name="MacCabe A."/>
            <person name="Maekelae M.R."/>
            <person name="Malavazi I."/>
            <person name="Melin P."/>
            <person name="Meyer V."/>
            <person name="Mielnichuk N."/>
            <person name="Miskei M."/>
            <person name="Molnar A.P."/>
            <person name="Mule G."/>
            <person name="Ngan C.Y."/>
            <person name="Orejas M."/>
            <person name="Orosz E."/>
            <person name="Ouedraogo J.P."/>
            <person name="Overkamp K.M."/>
            <person name="Park H.-S."/>
            <person name="Perrone G."/>
            <person name="Piumi F."/>
            <person name="Punt P.J."/>
            <person name="Ram A.F."/>
            <person name="Ramon A."/>
            <person name="Rauscher S."/>
            <person name="Record E."/>
            <person name="Riano-Pachon D.M."/>
            <person name="Robert V."/>
            <person name="Roehrig J."/>
            <person name="Ruller R."/>
            <person name="Salamov A."/>
            <person name="Salih N.S."/>
            <person name="Samson R.A."/>
            <person name="Sandor E."/>
            <person name="Sanguinetti M."/>
            <person name="Schuetze T."/>
            <person name="Sepcic K."/>
            <person name="Shelest E."/>
            <person name="Sherlock G."/>
            <person name="Sophianopoulou V."/>
            <person name="Squina F.M."/>
            <person name="Sun H."/>
            <person name="Susca A."/>
            <person name="Todd R.B."/>
            <person name="Tsang A."/>
            <person name="Unkles S.E."/>
            <person name="van de Wiele N."/>
            <person name="van Rossen-Uffink D."/>
            <person name="Oliveira J.V."/>
            <person name="Vesth T.C."/>
            <person name="Visser J."/>
            <person name="Yu J.-H."/>
            <person name="Zhou M."/>
            <person name="Andersen M.R."/>
            <person name="Archer D.B."/>
            <person name="Baker S.E."/>
            <person name="Benoit I."/>
            <person name="Brakhage A.A."/>
            <person name="Braus G.H."/>
            <person name="Fischer R."/>
            <person name="Frisvad J.C."/>
            <person name="Goldman G.H."/>
            <person name="Houbraken J."/>
            <person name="Oakley B."/>
            <person name="Pocsi I."/>
            <person name="Scazzocchio C."/>
            <person name="Seiboth B."/>
            <person name="vanKuyk P.A."/>
            <person name="Wortman J."/>
            <person name="Dyer P.S."/>
            <person name="Grigoriev I.V."/>
        </authorList>
    </citation>
    <scope>NUCLEOTIDE SEQUENCE [LARGE SCALE GENOMIC DNA]</scope>
    <source>
        <strain evidence="2">CBS 593.65</strain>
    </source>
</reference>
<organism evidence="1 2">
    <name type="scientific">Aspergillus sydowii CBS 593.65</name>
    <dbReference type="NCBI Taxonomy" id="1036612"/>
    <lineage>
        <taxon>Eukaryota</taxon>
        <taxon>Fungi</taxon>
        <taxon>Dikarya</taxon>
        <taxon>Ascomycota</taxon>
        <taxon>Pezizomycotina</taxon>
        <taxon>Eurotiomycetes</taxon>
        <taxon>Eurotiomycetidae</taxon>
        <taxon>Eurotiales</taxon>
        <taxon>Aspergillaceae</taxon>
        <taxon>Aspergillus</taxon>
        <taxon>Aspergillus subgen. Nidulantes</taxon>
    </lineage>
</organism>
<protein>
    <submittedName>
        <fullName evidence="1">Uncharacterized protein</fullName>
    </submittedName>
</protein>
<dbReference type="VEuPathDB" id="FungiDB:ASPSYDRAFT_543003"/>
<name>A0A1L9T128_9EURO</name>
<gene>
    <name evidence="1" type="ORF">ASPSYDRAFT_543003</name>
</gene>
<dbReference type="EMBL" id="KV878598">
    <property type="protein sequence ID" value="OJJ53109.1"/>
    <property type="molecule type" value="Genomic_DNA"/>
</dbReference>